<accession>A0A2N5VY20</accession>
<protein>
    <submittedName>
        <fullName evidence="3">Uncharacterized protein</fullName>
    </submittedName>
</protein>
<feature type="compositionally biased region" description="Polar residues" evidence="1">
    <location>
        <begin position="296"/>
        <end position="306"/>
    </location>
</feature>
<dbReference type="AlphaFoldDB" id="A0A2N5VY20"/>
<evidence type="ECO:0000313" key="3">
    <source>
        <dbReference type="EMBL" id="PLW54885.1"/>
    </source>
</evidence>
<evidence type="ECO:0000313" key="2">
    <source>
        <dbReference type="EMBL" id="PLW30224.1"/>
    </source>
</evidence>
<dbReference type="OrthoDB" id="10561294at2759"/>
<gene>
    <name evidence="3" type="ORF">PCANC_05928</name>
    <name evidence="2" type="ORF">PCASD_16337</name>
</gene>
<comment type="caution">
    <text evidence="3">The sequence shown here is derived from an EMBL/GenBank/DDBJ whole genome shotgun (WGS) entry which is preliminary data.</text>
</comment>
<sequence length="793" mass="87616">MPLPSQNRSSHLRAQLQPSLARSRALNYFSICDSLLASPTHSASLCAVSSAPKASSSCKPNTSPKSSANLIRPPESTKSKLPTQPPVCDQLLIDLDIPSQVKMQQPLMQSPFGSSTSHPSQCRNLDLEFLDMGNQHWSSNVVPPGCSGPPVLPSVIIITIKLSITKLPPAPAHIPVSQQQLPPPASAPLSVSQQQLPPAPVPLAVAQHQLPQTTIHHSDGYQLSGQTTLALPSFNQLSQEAESAINKAREELLGKQGRKKAPGQSQPKRKRASRKKSAPRKQSAPTTTAEAKLNLDTGTAGESQGDTLPPPLSFDLQPPAASLPLPPPTASLPRGLKPTPASRVRLEDDIVAQYRSLPLDKLHRLALEHAKNARLCAEDRFELDGLYKNYQREIYITAIKNKLCIEPVLDHLGLGTRIKGSTCYNNFCQYDPEASKIHTDKSKSSQQRAHEMGLLWQNETDPQKWYDTEFLDSLPNPYEADANQAKAEALNEDKKRKSYVDMKPDQWAGKLKKLSAAYGIEGFLVLASRHKKQTVMTSGGSILGVSFLDMFPDDMDVRTDFLNYVKGQNAIVKVTGSLPPPPKKPRKQCTGKSDLAKEKYSHYNRAKKPENLNALRKLLVGELHKAPNARWKVTNGWPGTHTVESLKRVGVKMRVKKDNELMISPKDFCHRLDQLHNSELHRLLVVVGEGWFELHPINTESVDVEDEHNIKAEPGDDTGGETQTAHHSSKDNRTDKCTKGKSKSAKTRPNDPNPKPTKSQAARTRVKPSKQPHTSKKTTRQQKKRHINKIKNF</sequence>
<evidence type="ECO:0000256" key="1">
    <source>
        <dbReference type="SAM" id="MobiDB-lite"/>
    </source>
</evidence>
<keyword evidence="4" id="KW-1185">Reference proteome</keyword>
<dbReference type="EMBL" id="PGCI01000305">
    <property type="protein sequence ID" value="PLW30224.1"/>
    <property type="molecule type" value="Genomic_DNA"/>
</dbReference>
<feature type="compositionally biased region" description="Basic residues" evidence="1">
    <location>
        <begin position="764"/>
        <end position="793"/>
    </location>
</feature>
<feature type="compositionally biased region" description="Basic and acidic residues" evidence="1">
    <location>
        <begin position="728"/>
        <end position="738"/>
    </location>
</feature>
<reference evidence="4 5" key="1">
    <citation type="submission" date="2017-11" db="EMBL/GenBank/DDBJ databases">
        <title>De novo assembly and phasing of dikaryotic genomes from two isolates of Puccinia coronata f. sp. avenae, the causal agent of oat crown rust.</title>
        <authorList>
            <person name="Miller M.E."/>
            <person name="Zhang Y."/>
            <person name="Omidvar V."/>
            <person name="Sperschneider J."/>
            <person name="Schwessinger B."/>
            <person name="Raley C."/>
            <person name="Palmer J.M."/>
            <person name="Garnica D."/>
            <person name="Upadhyaya N."/>
            <person name="Rathjen J."/>
            <person name="Taylor J.M."/>
            <person name="Park R.F."/>
            <person name="Dodds P.N."/>
            <person name="Hirsch C.D."/>
            <person name="Kianian S.F."/>
            <person name="Figueroa M."/>
        </authorList>
    </citation>
    <scope>NUCLEOTIDE SEQUENCE [LARGE SCALE GENOMIC DNA]</scope>
    <source>
        <strain evidence="3">12NC29</strain>
        <strain evidence="2">12SD80</strain>
    </source>
</reference>
<feature type="compositionally biased region" description="Basic residues" evidence="1">
    <location>
        <begin position="256"/>
        <end position="279"/>
    </location>
</feature>
<feature type="region of interest" description="Disordered" evidence="1">
    <location>
        <begin position="175"/>
        <end position="195"/>
    </location>
</feature>
<evidence type="ECO:0000313" key="5">
    <source>
        <dbReference type="Proteomes" id="UP000235392"/>
    </source>
</evidence>
<dbReference type="Proteomes" id="UP000235392">
    <property type="component" value="Unassembled WGS sequence"/>
</dbReference>
<evidence type="ECO:0000313" key="4">
    <source>
        <dbReference type="Proteomes" id="UP000235388"/>
    </source>
</evidence>
<feature type="region of interest" description="Disordered" evidence="1">
    <location>
        <begin position="52"/>
        <end position="85"/>
    </location>
</feature>
<name>A0A2N5VY20_9BASI</name>
<feature type="region of interest" description="Disordered" evidence="1">
    <location>
        <begin position="703"/>
        <end position="793"/>
    </location>
</feature>
<proteinExistence type="predicted"/>
<dbReference type="Proteomes" id="UP000235388">
    <property type="component" value="Unassembled WGS sequence"/>
</dbReference>
<organism evidence="3 4">
    <name type="scientific">Puccinia coronata f. sp. avenae</name>
    <dbReference type="NCBI Taxonomy" id="200324"/>
    <lineage>
        <taxon>Eukaryota</taxon>
        <taxon>Fungi</taxon>
        <taxon>Dikarya</taxon>
        <taxon>Basidiomycota</taxon>
        <taxon>Pucciniomycotina</taxon>
        <taxon>Pucciniomycetes</taxon>
        <taxon>Pucciniales</taxon>
        <taxon>Pucciniaceae</taxon>
        <taxon>Puccinia</taxon>
    </lineage>
</organism>
<dbReference type="EMBL" id="PGCJ01000039">
    <property type="protein sequence ID" value="PLW54885.1"/>
    <property type="molecule type" value="Genomic_DNA"/>
</dbReference>
<feature type="region of interest" description="Disordered" evidence="1">
    <location>
        <begin position="251"/>
        <end position="340"/>
    </location>
</feature>